<organism evidence="1 2">
    <name type="scientific">Psylliodes chrysocephalus</name>
    <dbReference type="NCBI Taxonomy" id="3402493"/>
    <lineage>
        <taxon>Eukaryota</taxon>
        <taxon>Metazoa</taxon>
        <taxon>Ecdysozoa</taxon>
        <taxon>Arthropoda</taxon>
        <taxon>Hexapoda</taxon>
        <taxon>Insecta</taxon>
        <taxon>Pterygota</taxon>
        <taxon>Neoptera</taxon>
        <taxon>Endopterygota</taxon>
        <taxon>Coleoptera</taxon>
        <taxon>Polyphaga</taxon>
        <taxon>Cucujiformia</taxon>
        <taxon>Chrysomeloidea</taxon>
        <taxon>Chrysomelidae</taxon>
        <taxon>Galerucinae</taxon>
        <taxon>Alticini</taxon>
        <taxon>Psylliodes</taxon>
    </lineage>
</organism>
<dbReference type="OrthoDB" id="5915502at2759"/>
<evidence type="ECO:0000313" key="1">
    <source>
        <dbReference type="EMBL" id="CAH1111692.1"/>
    </source>
</evidence>
<dbReference type="PANTHER" id="PTHR38640:SF1">
    <property type="entry name" value="GEO09659P1"/>
    <property type="match status" value="1"/>
</dbReference>
<keyword evidence="2" id="KW-1185">Reference proteome</keyword>
<evidence type="ECO:0000313" key="2">
    <source>
        <dbReference type="Proteomes" id="UP001153636"/>
    </source>
</evidence>
<accession>A0A9P0D7L2</accession>
<dbReference type="AlphaFoldDB" id="A0A9P0D7L2"/>
<dbReference type="PANTHER" id="PTHR38640">
    <property type="entry name" value="GEO09659P1"/>
    <property type="match status" value="1"/>
</dbReference>
<sequence>MANEEQEETILSEAEQWALFNRIFCEAASFQGRLAYFLMSMYSCNPEVIKSYLGFDIYEYLWANMVYGLSVMIFDRPTLREVAPVNRIAFALLGSLMFNHASMNCFNWVSSLFPDRPNLRVFLGFCCGRVMMVHFLAFLYHMDTRATTPGIVVQRDIAFEQMYSQPEHE</sequence>
<reference evidence="1" key="1">
    <citation type="submission" date="2022-01" db="EMBL/GenBank/DDBJ databases">
        <authorList>
            <person name="King R."/>
        </authorList>
    </citation>
    <scope>NUCLEOTIDE SEQUENCE</scope>
</reference>
<dbReference type="EMBL" id="OV651818">
    <property type="protein sequence ID" value="CAH1111692.1"/>
    <property type="molecule type" value="Genomic_DNA"/>
</dbReference>
<proteinExistence type="predicted"/>
<name>A0A9P0D7L2_9CUCU</name>
<dbReference type="Proteomes" id="UP001153636">
    <property type="component" value="Chromosome 6"/>
</dbReference>
<protein>
    <submittedName>
        <fullName evidence="1">Uncharacterized protein</fullName>
    </submittedName>
</protein>
<gene>
    <name evidence="1" type="ORF">PSYICH_LOCUS12770</name>
</gene>